<protein>
    <submittedName>
        <fullName evidence="2">Lysophospholipid acyltransferase family protein</fullName>
    </submittedName>
</protein>
<evidence type="ECO:0000313" key="2">
    <source>
        <dbReference type="EMBL" id="QSR87787.1"/>
    </source>
</evidence>
<sequence>MATAFIRGLACTLSYELHDPWKIVHSPPATPLIFSFWHNRILLMPYLYRKYFPKRKLIALVSRSNDGKFLSRVLGQFNLIPAEGSSSKKGASAFKAAIQAAKKEGYDIAVTPDGPRGPRYFFQEGVIHLSRLSGLPIVPVSYQLESKIELKSWDKFQIPIPFSRCRIFVGPLFSVPKSLSENEMSFLKKELSAALSRC</sequence>
<keyword evidence="3" id="KW-1185">Reference proteome</keyword>
<keyword evidence="2" id="KW-0012">Acyltransferase</keyword>
<name>A0ABX7PXR6_9BACT</name>
<dbReference type="Proteomes" id="UP000663088">
    <property type="component" value="Chromosome"/>
</dbReference>
<dbReference type="SUPFAM" id="SSF69593">
    <property type="entry name" value="Glycerol-3-phosphate (1)-acyltransferase"/>
    <property type="match status" value="1"/>
</dbReference>
<dbReference type="Pfam" id="PF04028">
    <property type="entry name" value="DUF374"/>
    <property type="match status" value="1"/>
</dbReference>
<dbReference type="EMBL" id="CP065956">
    <property type="protein sequence ID" value="QSR87787.1"/>
    <property type="molecule type" value="Genomic_DNA"/>
</dbReference>
<evidence type="ECO:0000259" key="1">
    <source>
        <dbReference type="Pfam" id="PF04028"/>
    </source>
</evidence>
<proteinExistence type="predicted"/>
<dbReference type="GO" id="GO:0016746">
    <property type="term" value="F:acyltransferase activity"/>
    <property type="evidence" value="ECO:0007669"/>
    <property type="project" value="UniProtKB-KW"/>
</dbReference>
<accession>A0ABX7PXR6</accession>
<dbReference type="InterPro" id="IPR007172">
    <property type="entry name" value="DUF374"/>
</dbReference>
<feature type="domain" description="DUF374" evidence="1">
    <location>
        <begin position="51"/>
        <end position="119"/>
    </location>
</feature>
<keyword evidence="2" id="KW-0808">Transferase</keyword>
<gene>
    <name evidence="2" type="ORF">EM20IM_07175</name>
</gene>
<dbReference type="CDD" id="cd07983">
    <property type="entry name" value="LPLAT_DUF374-like"/>
    <property type="match status" value="1"/>
</dbReference>
<evidence type="ECO:0000313" key="3">
    <source>
        <dbReference type="Proteomes" id="UP000663088"/>
    </source>
</evidence>
<reference evidence="2 3" key="1">
    <citation type="submission" date="2020-12" db="EMBL/GenBank/DDBJ databases">
        <authorList>
            <person name="Awala S.I."/>
            <person name="Gwak J.-H."/>
            <person name="Kim S.-J."/>
            <person name="Rhee S.-K."/>
        </authorList>
    </citation>
    <scope>NUCLEOTIDE SEQUENCE [LARGE SCALE GENOMIC DNA]</scope>
    <source>
        <strain evidence="2 3">IT5</strain>
    </source>
</reference>
<organism evidence="2 3">
    <name type="scientific">Candidatus Methylacidiphilum infernorum</name>
    <dbReference type="NCBI Taxonomy" id="511746"/>
    <lineage>
        <taxon>Bacteria</taxon>
        <taxon>Pseudomonadati</taxon>
        <taxon>Verrucomicrobiota</taxon>
        <taxon>Methylacidiphilae</taxon>
        <taxon>Methylacidiphilales</taxon>
        <taxon>Methylacidiphilaceae</taxon>
        <taxon>Methylacidiphilum (ex Ratnadevi et al. 2023)</taxon>
    </lineage>
</organism>